<dbReference type="SUPFAM" id="SSF55729">
    <property type="entry name" value="Acyl-CoA N-acyltransferases (Nat)"/>
    <property type="match status" value="1"/>
</dbReference>
<keyword evidence="2" id="KW-0012">Acyltransferase</keyword>
<evidence type="ECO:0000256" key="1">
    <source>
        <dbReference type="ARBA" id="ARBA00022679"/>
    </source>
</evidence>
<dbReference type="Proteomes" id="UP000541109">
    <property type="component" value="Unassembled WGS sequence"/>
</dbReference>
<evidence type="ECO:0000256" key="2">
    <source>
        <dbReference type="ARBA" id="ARBA00023315"/>
    </source>
</evidence>
<dbReference type="InterPro" id="IPR015797">
    <property type="entry name" value="NUDIX_hydrolase-like_dom_sf"/>
</dbReference>
<comment type="caution">
    <text evidence="4">The sequence shown here is derived from an EMBL/GenBank/DDBJ whole genome shotgun (WGS) entry which is preliminary data.</text>
</comment>
<dbReference type="GO" id="GO:0016747">
    <property type="term" value="F:acyltransferase activity, transferring groups other than amino-acyl groups"/>
    <property type="evidence" value="ECO:0007669"/>
    <property type="project" value="InterPro"/>
</dbReference>
<reference evidence="4 5" key="1">
    <citation type="submission" date="2020-07" db="EMBL/GenBank/DDBJ databases">
        <title>Stappia sp., F7233, whole genome shotgun sequencing project.</title>
        <authorList>
            <person name="Jiang S."/>
            <person name="Liu Z.W."/>
            <person name="Du Z.J."/>
        </authorList>
    </citation>
    <scope>NUCLEOTIDE SEQUENCE [LARGE SCALE GENOMIC DNA]</scope>
    <source>
        <strain evidence="4 5">F7233</strain>
    </source>
</reference>
<dbReference type="InterPro" id="IPR000182">
    <property type="entry name" value="GNAT_dom"/>
</dbReference>
<sequence length="357" mass="38642">MTLRLIGIQPDQAARLSVRFGEPAPENVEIACLAEDEGHPLGLAAISAVGTDRGAGRLSQIFVESQARNRGIGGLLHDRLIDAARSKGLRRFTVDGDCGAASLLAKLGYKRVSTADGASEDLELDIVGRPQPIDGLDVRLIPSRWAFEERHGEAIEANWRDVTAANPSLWNGRVLKLAQWRLENGVFQGEMVDASFAAFLAWRDWGYPDPTIRNLFGSAVIKSADGAFVFGRMAQHTASAGLVYPPGGNLDHADITDDGRVDVEASIFRELAEETGLDGGRAERQGLFSVFDGPRISISAILAFPFDAAEIVEKIEAHNRREEQPELAGAVPVFAPDQIAGLPTPPYVRMLVESLLR</sequence>
<evidence type="ECO:0000313" key="5">
    <source>
        <dbReference type="Proteomes" id="UP000541109"/>
    </source>
</evidence>
<dbReference type="CDD" id="cd04301">
    <property type="entry name" value="NAT_SF"/>
    <property type="match status" value="1"/>
</dbReference>
<protein>
    <submittedName>
        <fullName evidence="4">GNAT family N-acetyltransferase</fullName>
    </submittedName>
</protein>
<dbReference type="Gene3D" id="3.90.79.10">
    <property type="entry name" value="Nucleoside Triphosphate Pyrophosphohydrolase"/>
    <property type="match status" value="1"/>
</dbReference>
<accession>A0A839AFV3</accession>
<dbReference type="PANTHER" id="PTHR43877">
    <property type="entry name" value="AMINOALKYLPHOSPHONATE N-ACETYLTRANSFERASE-RELATED-RELATED"/>
    <property type="match status" value="1"/>
</dbReference>
<dbReference type="SUPFAM" id="SSF55811">
    <property type="entry name" value="Nudix"/>
    <property type="match status" value="1"/>
</dbReference>
<feature type="domain" description="N-acetyltransferase" evidence="3">
    <location>
        <begin position="1"/>
        <end position="125"/>
    </location>
</feature>
<dbReference type="EMBL" id="JACFXV010000053">
    <property type="protein sequence ID" value="MBA5777762.1"/>
    <property type="molecule type" value="Genomic_DNA"/>
</dbReference>
<dbReference type="PROSITE" id="PS51186">
    <property type="entry name" value="GNAT"/>
    <property type="match status" value="1"/>
</dbReference>
<dbReference type="InterPro" id="IPR016181">
    <property type="entry name" value="Acyl_CoA_acyltransferase"/>
</dbReference>
<dbReference type="Pfam" id="PF00583">
    <property type="entry name" value="Acetyltransf_1"/>
    <property type="match status" value="1"/>
</dbReference>
<proteinExistence type="predicted"/>
<evidence type="ECO:0000259" key="3">
    <source>
        <dbReference type="PROSITE" id="PS51186"/>
    </source>
</evidence>
<keyword evidence="1 4" id="KW-0808">Transferase</keyword>
<organism evidence="4 5">
    <name type="scientific">Stappia albiluteola</name>
    <dbReference type="NCBI Taxonomy" id="2758565"/>
    <lineage>
        <taxon>Bacteria</taxon>
        <taxon>Pseudomonadati</taxon>
        <taxon>Pseudomonadota</taxon>
        <taxon>Alphaproteobacteria</taxon>
        <taxon>Hyphomicrobiales</taxon>
        <taxon>Stappiaceae</taxon>
        <taxon>Stappia</taxon>
    </lineage>
</organism>
<dbReference type="Gene3D" id="3.40.630.30">
    <property type="match status" value="1"/>
</dbReference>
<keyword evidence="5" id="KW-1185">Reference proteome</keyword>
<name>A0A839AFV3_9HYPH</name>
<dbReference type="RefSeq" id="WP_182165417.1">
    <property type="nucleotide sequence ID" value="NZ_JACFXV010000053.1"/>
</dbReference>
<dbReference type="InterPro" id="IPR050832">
    <property type="entry name" value="Bact_Acetyltransf"/>
</dbReference>
<dbReference type="PANTHER" id="PTHR43877:SF1">
    <property type="entry name" value="ACETYLTRANSFERASE"/>
    <property type="match status" value="1"/>
</dbReference>
<gene>
    <name evidence="4" type="ORF">H2509_11565</name>
</gene>
<dbReference type="AlphaFoldDB" id="A0A839AFV3"/>
<evidence type="ECO:0000313" key="4">
    <source>
        <dbReference type="EMBL" id="MBA5777762.1"/>
    </source>
</evidence>